<dbReference type="Proteomes" id="UP000034531">
    <property type="component" value="Unassembled WGS sequence"/>
</dbReference>
<dbReference type="GO" id="GO:0046677">
    <property type="term" value="P:response to antibiotic"/>
    <property type="evidence" value="ECO:0007669"/>
    <property type="project" value="UniProtKB-UniRule"/>
</dbReference>
<dbReference type="GO" id="GO:0005886">
    <property type="term" value="C:plasma membrane"/>
    <property type="evidence" value="ECO:0007669"/>
    <property type="project" value="UniProtKB-SubCell"/>
</dbReference>
<evidence type="ECO:0000256" key="5">
    <source>
        <dbReference type="ARBA" id="ARBA00022475"/>
    </source>
</evidence>
<dbReference type="HAMAP" id="MF_01006">
    <property type="entry name" value="Undec_diphosphatase"/>
    <property type="match status" value="1"/>
</dbReference>
<dbReference type="AlphaFoldDB" id="A0A0G0UM92"/>
<keyword evidence="8 14" id="KW-1133">Transmembrane helix</keyword>
<evidence type="ECO:0000313" key="16">
    <source>
        <dbReference type="Proteomes" id="UP000034531"/>
    </source>
</evidence>
<evidence type="ECO:0000256" key="2">
    <source>
        <dbReference type="ARBA" id="ARBA00010621"/>
    </source>
</evidence>
<evidence type="ECO:0000256" key="4">
    <source>
        <dbReference type="ARBA" id="ARBA00021581"/>
    </source>
</evidence>
<evidence type="ECO:0000256" key="7">
    <source>
        <dbReference type="ARBA" id="ARBA00022801"/>
    </source>
</evidence>
<keyword evidence="14" id="KW-0961">Cell wall biogenesis/degradation</keyword>
<sequence length="262" mass="28596">MQVITYTSAAILGIVEGATEYLPISSTFHLIWASKILGLGQSDFQKAFEVIIQGGAILAVVFLYLPLWRKKAVLFPKIICSFIPTAVIGLLLYKIIKGFFFENFALQLAVFALIGAGFIFFENFHKPKLTRQSSELSFREALLVGLIQALAVVPGVSRAGAVILGLMFLKVKRDDAAEYSFLLAVPTLLAASGLDLVKSAPYLLQNTSEIGILAVGFIAAFASALVAVKWLISYLKNHNLTSFGFYRIIIAFFLLAIFSSSI</sequence>
<organism evidence="15 16">
    <name type="scientific">Candidatus Curtissbacteria bacterium GW2011_GWA1_40_16</name>
    <dbReference type="NCBI Taxonomy" id="1618405"/>
    <lineage>
        <taxon>Bacteria</taxon>
        <taxon>Candidatus Curtissiibacteriota</taxon>
    </lineage>
</organism>
<feature type="transmembrane region" description="Helical" evidence="14">
    <location>
        <begin position="210"/>
        <end position="232"/>
    </location>
</feature>
<evidence type="ECO:0000256" key="10">
    <source>
        <dbReference type="ARBA" id="ARBA00023251"/>
    </source>
</evidence>
<dbReference type="Pfam" id="PF02673">
    <property type="entry name" value="BacA"/>
    <property type="match status" value="1"/>
</dbReference>
<name>A0A0G0UM92_9BACT</name>
<comment type="caution">
    <text evidence="15">The sequence shown here is derived from an EMBL/GenBank/DDBJ whole genome shotgun (WGS) entry which is preliminary data.</text>
</comment>
<gene>
    <name evidence="14" type="primary">uppP</name>
    <name evidence="15" type="ORF">UT84_C0001G0012</name>
</gene>
<dbReference type="EC" id="3.6.1.27" evidence="3 14"/>
<dbReference type="GO" id="GO:0009252">
    <property type="term" value="P:peptidoglycan biosynthetic process"/>
    <property type="evidence" value="ECO:0007669"/>
    <property type="project" value="UniProtKB-KW"/>
</dbReference>
<keyword evidence="7 14" id="KW-0378">Hydrolase</keyword>
<comment type="miscellaneous">
    <text evidence="14">Bacitracin is thought to be involved in the inhibition of peptidoglycan synthesis by sequestering undecaprenyl diphosphate, thereby reducing the pool of lipid carrier available.</text>
</comment>
<feature type="transmembrane region" description="Helical" evidence="14">
    <location>
        <begin position="47"/>
        <end position="67"/>
    </location>
</feature>
<dbReference type="PANTHER" id="PTHR30622:SF3">
    <property type="entry name" value="UNDECAPRENYL-DIPHOSPHATASE"/>
    <property type="match status" value="1"/>
</dbReference>
<feature type="transmembrane region" description="Helical" evidence="14">
    <location>
        <begin position="73"/>
        <end position="93"/>
    </location>
</feature>
<comment type="similarity">
    <text evidence="2 14">Belongs to the UppP family.</text>
</comment>
<evidence type="ECO:0000313" key="15">
    <source>
        <dbReference type="EMBL" id="KKR51327.1"/>
    </source>
</evidence>
<dbReference type="EMBL" id="LBYI01000001">
    <property type="protein sequence ID" value="KKR51327.1"/>
    <property type="molecule type" value="Genomic_DNA"/>
</dbReference>
<comment type="function">
    <text evidence="14">Catalyzes the dephosphorylation of undecaprenyl diphosphate (UPP). Confers resistance to bacitracin.</text>
</comment>
<protein>
    <recommendedName>
        <fullName evidence="4 14">Undecaprenyl-diphosphatase</fullName>
        <ecNumber evidence="3 14">3.6.1.27</ecNumber>
    </recommendedName>
    <alternativeName>
        <fullName evidence="12 14">Bacitracin resistance protein</fullName>
    </alternativeName>
    <alternativeName>
        <fullName evidence="11 14">Undecaprenyl pyrophosphate phosphatase</fullName>
    </alternativeName>
</protein>
<evidence type="ECO:0000256" key="6">
    <source>
        <dbReference type="ARBA" id="ARBA00022692"/>
    </source>
</evidence>
<dbReference type="PANTHER" id="PTHR30622">
    <property type="entry name" value="UNDECAPRENYL-DIPHOSPHATASE"/>
    <property type="match status" value="1"/>
</dbReference>
<feature type="transmembrane region" description="Helical" evidence="14">
    <location>
        <begin position="244"/>
        <end position="261"/>
    </location>
</feature>
<reference evidence="15 16" key="1">
    <citation type="journal article" date="2015" name="Nature">
        <title>rRNA introns, odd ribosomes, and small enigmatic genomes across a large radiation of phyla.</title>
        <authorList>
            <person name="Brown C.T."/>
            <person name="Hug L.A."/>
            <person name="Thomas B.C."/>
            <person name="Sharon I."/>
            <person name="Castelle C.J."/>
            <person name="Singh A."/>
            <person name="Wilkins M.J."/>
            <person name="Williams K.H."/>
            <person name="Banfield J.F."/>
        </authorList>
    </citation>
    <scope>NUCLEOTIDE SEQUENCE [LARGE SCALE GENOMIC DNA]</scope>
</reference>
<dbReference type="InterPro" id="IPR003824">
    <property type="entry name" value="UppP"/>
</dbReference>
<keyword evidence="14" id="KW-0573">Peptidoglycan synthesis</keyword>
<feature type="transmembrane region" description="Helical" evidence="14">
    <location>
        <begin position="100"/>
        <end position="121"/>
    </location>
</feature>
<evidence type="ECO:0000256" key="8">
    <source>
        <dbReference type="ARBA" id="ARBA00022989"/>
    </source>
</evidence>
<evidence type="ECO:0000256" key="11">
    <source>
        <dbReference type="ARBA" id="ARBA00032707"/>
    </source>
</evidence>
<dbReference type="PATRIC" id="fig|1618405.3.peg.14"/>
<evidence type="ECO:0000256" key="14">
    <source>
        <dbReference type="HAMAP-Rule" id="MF_01006"/>
    </source>
</evidence>
<evidence type="ECO:0000256" key="13">
    <source>
        <dbReference type="ARBA" id="ARBA00047594"/>
    </source>
</evidence>
<evidence type="ECO:0000256" key="12">
    <source>
        <dbReference type="ARBA" id="ARBA00032932"/>
    </source>
</evidence>
<proteinExistence type="inferred from homology"/>
<evidence type="ECO:0000256" key="3">
    <source>
        <dbReference type="ARBA" id="ARBA00012374"/>
    </source>
</evidence>
<keyword evidence="5 14" id="KW-1003">Cell membrane</keyword>
<dbReference type="GO" id="GO:0008360">
    <property type="term" value="P:regulation of cell shape"/>
    <property type="evidence" value="ECO:0007669"/>
    <property type="project" value="UniProtKB-KW"/>
</dbReference>
<keyword evidence="14" id="KW-0133">Cell shape</keyword>
<dbReference type="GO" id="GO:0050380">
    <property type="term" value="F:undecaprenyl-diphosphatase activity"/>
    <property type="evidence" value="ECO:0007669"/>
    <property type="project" value="UniProtKB-UniRule"/>
</dbReference>
<dbReference type="GO" id="GO:0071555">
    <property type="term" value="P:cell wall organization"/>
    <property type="evidence" value="ECO:0007669"/>
    <property type="project" value="UniProtKB-KW"/>
</dbReference>
<comment type="catalytic activity">
    <reaction evidence="13 14">
        <text>di-trans,octa-cis-undecaprenyl diphosphate + H2O = di-trans,octa-cis-undecaprenyl phosphate + phosphate + H(+)</text>
        <dbReference type="Rhea" id="RHEA:28094"/>
        <dbReference type="ChEBI" id="CHEBI:15377"/>
        <dbReference type="ChEBI" id="CHEBI:15378"/>
        <dbReference type="ChEBI" id="CHEBI:43474"/>
        <dbReference type="ChEBI" id="CHEBI:58405"/>
        <dbReference type="ChEBI" id="CHEBI:60392"/>
        <dbReference type="EC" id="3.6.1.27"/>
    </reaction>
</comment>
<keyword evidence="6 14" id="KW-0812">Transmembrane</keyword>
<keyword evidence="10 14" id="KW-0046">Antibiotic resistance</keyword>
<evidence type="ECO:0000256" key="1">
    <source>
        <dbReference type="ARBA" id="ARBA00004651"/>
    </source>
</evidence>
<comment type="subcellular location">
    <subcellularLocation>
        <location evidence="1 14">Cell membrane</location>
        <topology evidence="1 14">Multi-pass membrane protein</topology>
    </subcellularLocation>
</comment>
<accession>A0A0G0UM92</accession>
<keyword evidence="9 14" id="KW-0472">Membrane</keyword>
<feature type="transmembrane region" description="Helical" evidence="14">
    <location>
        <begin position="141"/>
        <end position="169"/>
    </location>
</feature>
<evidence type="ECO:0000256" key="9">
    <source>
        <dbReference type="ARBA" id="ARBA00023136"/>
    </source>
</evidence>